<keyword evidence="3" id="KW-1003">Cell membrane</keyword>
<protein>
    <submittedName>
        <fullName evidence="9">TRAG family protein</fullName>
    </submittedName>
</protein>
<keyword evidence="4 8" id="KW-0812">Transmembrane</keyword>
<dbReference type="CDD" id="cd01127">
    <property type="entry name" value="TrwB_TraG_TraD_VirD4"/>
    <property type="match status" value="2"/>
</dbReference>
<evidence type="ECO:0000256" key="5">
    <source>
        <dbReference type="ARBA" id="ARBA00022989"/>
    </source>
</evidence>
<dbReference type="InterPro" id="IPR051539">
    <property type="entry name" value="T4SS-coupling_protein"/>
</dbReference>
<comment type="similarity">
    <text evidence="2">Belongs to the VirD4/TraG family.</text>
</comment>
<evidence type="ECO:0000256" key="6">
    <source>
        <dbReference type="ARBA" id="ARBA00023136"/>
    </source>
</evidence>
<comment type="subcellular location">
    <subcellularLocation>
        <location evidence="1">Cell membrane</location>
        <topology evidence="1">Multi-pass membrane protein</topology>
    </subcellularLocation>
</comment>
<dbReference type="SUPFAM" id="SSF52540">
    <property type="entry name" value="P-loop containing nucleoside triphosphate hydrolases"/>
    <property type="match status" value="1"/>
</dbReference>
<dbReference type="PANTHER" id="PTHR37937:SF1">
    <property type="entry name" value="CONJUGATIVE TRANSFER: DNA TRANSPORT"/>
    <property type="match status" value="1"/>
</dbReference>
<organism evidence="9 10">
    <name type="scientific">Bifidobacterium biavatii DSM 23969</name>
    <dbReference type="NCBI Taxonomy" id="1437608"/>
    <lineage>
        <taxon>Bacteria</taxon>
        <taxon>Bacillati</taxon>
        <taxon>Actinomycetota</taxon>
        <taxon>Actinomycetes</taxon>
        <taxon>Bifidobacteriales</taxon>
        <taxon>Bifidobacteriaceae</taxon>
        <taxon>Bifidobacterium</taxon>
    </lineage>
</organism>
<dbReference type="EMBL" id="JGYN01000040">
    <property type="protein sequence ID" value="KFI46107.1"/>
    <property type="molecule type" value="Genomic_DNA"/>
</dbReference>
<keyword evidence="5 8" id="KW-1133">Transmembrane helix</keyword>
<reference evidence="9 10" key="1">
    <citation type="submission" date="2014-03" db="EMBL/GenBank/DDBJ databases">
        <title>Genomics of Bifidobacteria.</title>
        <authorList>
            <person name="Ventura M."/>
            <person name="Milani C."/>
            <person name="Lugli G.A."/>
        </authorList>
    </citation>
    <scope>NUCLEOTIDE SEQUENCE [LARGE SCALE GENOMIC DNA]</scope>
    <source>
        <strain evidence="9 10">DSM 23969</strain>
    </source>
</reference>
<feature type="region of interest" description="Disordered" evidence="7">
    <location>
        <begin position="558"/>
        <end position="596"/>
    </location>
</feature>
<evidence type="ECO:0000256" key="2">
    <source>
        <dbReference type="ARBA" id="ARBA00008806"/>
    </source>
</evidence>
<evidence type="ECO:0000313" key="10">
    <source>
        <dbReference type="Proteomes" id="UP000029108"/>
    </source>
</evidence>
<keyword evidence="6 8" id="KW-0472">Membrane</keyword>
<evidence type="ECO:0000256" key="4">
    <source>
        <dbReference type="ARBA" id="ARBA00022692"/>
    </source>
</evidence>
<dbReference type="GO" id="GO:0005886">
    <property type="term" value="C:plasma membrane"/>
    <property type="evidence" value="ECO:0007669"/>
    <property type="project" value="UniProtKB-SubCell"/>
</dbReference>
<dbReference type="InterPro" id="IPR003688">
    <property type="entry name" value="TraG/VirD4"/>
</dbReference>
<dbReference type="AlphaFoldDB" id="A0A086ZHV7"/>
<keyword evidence="10" id="KW-1185">Reference proteome</keyword>
<name>A0A086ZHV7_9BIFI</name>
<feature type="compositionally biased region" description="Basic and acidic residues" evidence="7">
    <location>
        <begin position="576"/>
        <end position="596"/>
    </location>
</feature>
<evidence type="ECO:0000256" key="1">
    <source>
        <dbReference type="ARBA" id="ARBA00004651"/>
    </source>
</evidence>
<dbReference type="STRING" id="1437608.GCA_000771645_01781"/>
<sequence>MNNNRINPFAVVITMLAGGWAANLLSMQARIELAAKTPIDQLVMKTILVLNNPFRISLEKTDLLVALGGMTAVGLAWMVKWTNRKNYRMGEEYGTARWGDQADMAPFTDSDVQQNLQMTATEGLSLDAKATHRNINVLVSGSSGSGKTRSYVMPNILRVNMSMAITDPKGEIYRTTKEKLEESGYKVRKLDLVDLKKSSRFNPMHYINKDSPEASIMTLTENLIANTDNPDKKGGGGDEFWTKAERALYNALISWVYFTHLDEPDKASLNEVVDMIGKMEASEQNENMMSEIDATMAAARDIVNEVTKNKDEWSDDVQVMCRGLSFACGQYRVFTQGAGETKKSIIISAGVRLAPMQMIDIRDILATDTIQLDHAGKERTAIFLIMSDTSTTFNFLAAIFYQALFEANIYEADHQDTGELPVPLHFYMDEFANIGQIPGFVQKLATIRSRKISCSIIIQNLAQLKSRYKDDWETIVGNCDSFLFLGGKEQTTTEFVSKTLGKATIDMKEISQNKGASGSMTISNRSLGRELMLPDELAQMPDDHCVYLLRGCRPFYSRKTVPGKPTPKPKSRLKHSKDWMPLRPIKTDHAKNGQDD</sequence>
<evidence type="ECO:0000313" key="9">
    <source>
        <dbReference type="EMBL" id="KFI46107.1"/>
    </source>
</evidence>
<gene>
    <name evidence="9" type="ORF">BBIA_2072</name>
</gene>
<proteinExistence type="inferred from homology"/>
<dbReference type="OrthoDB" id="226701at2"/>
<accession>A0A086ZHV7</accession>
<evidence type="ECO:0000256" key="3">
    <source>
        <dbReference type="ARBA" id="ARBA00022475"/>
    </source>
</evidence>
<comment type="caution">
    <text evidence="9">The sequence shown here is derived from an EMBL/GenBank/DDBJ whole genome shotgun (WGS) entry which is preliminary data.</text>
</comment>
<evidence type="ECO:0000256" key="7">
    <source>
        <dbReference type="SAM" id="MobiDB-lite"/>
    </source>
</evidence>
<dbReference type="PANTHER" id="PTHR37937">
    <property type="entry name" value="CONJUGATIVE TRANSFER: DNA TRANSPORT"/>
    <property type="match status" value="1"/>
</dbReference>
<dbReference type="Gene3D" id="3.40.50.300">
    <property type="entry name" value="P-loop containing nucleotide triphosphate hydrolases"/>
    <property type="match status" value="1"/>
</dbReference>
<dbReference type="eggNOG" id="COG3505">
    <property type="taxonomic scope" value="Bacteria"/>
</dbReference>
<dbReference type="NCBIfam" id="NF045973">
    <property type="entry name" value="conju_CD1115"/>
    <property type="match status" value="1"/>
</dbReference>
<dbReference type="Pfam" id="PF02534">
    <property type="entry name" value="T4SS-DNA_transf"/>
    <property type="match status" value="1"/>
</dbReference>
<evidence type="ECO:0000256" key="8">
    <source>
        <dbReference type="SAM" id="Phobius"/>
    </source>
</evidence>
<feature type="transmembrane region" description="Helical" evidence="8">
    <location>
        <begin position="6"/>
        <end position="26"/>
    </location>
</feature>
<dbReference type="InterPro" id="IPR027417">
    <property type="entry name" value="P-loop_NTPase"/>
</dbReference>
<dbReference type="RefSeq" id="WP_051924051.1">
    <property type="nucleotide sequence ID" value="NZ_JDUU01000033.1"/>
</dbReference>
<dbReference type="Proteomes" id="UP000029108">
    <property type="component" value="Unassembled WGS sequence"/>
</dbReference>